<dbReference type="SUPFAM" id="SSF63829">
    <property type="entry name" value="Calcium-dependent phosphotriesterase"/>
    <property type="match status" value="1"/>
</dbReference>
<sequence>MPPNLVLVHAHPPHNATVLLDNYFGQQFNSLNSDVKVHPKSGAIFFTDVTVDSGAAGGFLGRNTTLPSTIYAFDVERKSQVFLNRRVFTYVDAGIPDGLQVDTAGNIYSGCADGVHVWNKEGTLIGKFFLGAESANLVFAGKGMLVILAERVVYLAEIAADGVDLAVD</sequence>
<name>A0A165BGD6_9APHY</name>
<gene>
    <name evidence="2" type="ORF">LAESUDRAFT_816186</name>
</gene>
<feature type="domain" description="SMP-30/Gluconolactonase/LRE-like region" evidence="1">
    <location>
        <begin position="65"/>
        <end position="144"/>
    </location>
</feature>
<dbReference type="Gene3D" id="2.120.10.30">
    <property type="entry name" value="TolB, C-terminal domain"/>
    <property type="match status" value="1"/>
</dbReference>
<dbReference type="InterPro" id="IPR052988">
    <property type="entry name" value="Oryzine_lactonohydrolase"/>
</dbReference>
<evidence type="ECO:0000313" key="2">
    <source>
        <dbReference type="EMBL" id="KZT01009.1"/>
    </source>
</evidence>
<protein>
    <recommendedName>
        <fullName evidence="1">SMP-30/Gluconolactonase/LRE-like region domain-containing protein</fullName>
    </recommendedName>
</protein>
<proteinExistence type="predicted"/>
<dbReference type="Pfam" id="PF08450">
    <property type="entry name" value="SGL"/>
    <property type="match status" value="1"/>
</dbReference>
<dbReference type="EMBL" id="KV427672">
    <property type="protein sequence ID" value="KZT01009.1"/>
    <property type="molecule type" value="Genomic_DNA"/>
</dbReference>
<accession>A0A165BGD6</accession>
<evidence type="ECO:0000259" key="1">
    <source>
        <dbReference type="Pfam" id="PF08450"/>
    </source>
</evidence>
<dbReference type="InterPro" id="IPR013658">
    <property type="entry name" value="SGL"/>
</dbReference>
<organism evidence="2 3">
    <name type="scientific">Laetiporus sulphureus 93-53</name>
    <dbReference type="NCBI Taxonomy" id="1314785"/>
    <lineage>
        <taxon>Eukaryota</taxon>
        <taxon>Fungi</taxon>
        <taxon>Dikarya</taxon>
        <taxon>Basidiomycota</taxon>
        <taxon>Agaricomycotina</taxon>
        <taxon>Agaricomycetes</taxon>
        <taxon>Polyporales</taxon>
        <taxon>Laetiporus</taxon>
    </lineage>
</organism>
<dbReference type="PANTHER" id="PTHR47064">
    <property type="entry name" value="PUTATIVE (AFU_ORTHOLOGUE AFUA_1G08990)-RELATED"/>
    <property type="match status" value="1"/>
</dbReference>
<dbReference type="STRING" id="1314785.A0A165BGD6"/>
<dbReference type="OrthoDB" id="423498at2759"/>
<dbReference type="RefSeq" id="XP_040758749.1">
    <property type="nucleotide sequence ID" value="XM_040914753.1"/>
</dbReference>
<dbReference type="PANTHER" id="PTHR47064:SF2">
    <property type="entry name" value="SMP-30_GLUCONOLACTONASE_LRE-LIKE REGION DOMAIN-CONTAINING PROTEIN-RELATED"/>
    <property type="match status" value="1"/>
</dbReference>
<dbReference type="Proteomes" id="UP000076871">
    <property type="component" value="Unassembled WGS sequence"/>
</dbReference>
<evidence type="ECO:0000313" key="3">
    <source>
        <dbReference type="Proteomes" id="UP000076871"/>
    </source>
</evidence>
<dbReference type="AlphaFoldDB" id="A0A165BGD6"/>
<dbReference type="InParanoid" id="A0A165BGD6"/>
<dbReference type="InterPro" id="IPR011042">
    <property type="entry name" value="6-blade_b-propeller_TolB-like"/>
</dbReference>
<reference evidence="2 3" key="1">
    <citation type="journal article" date="2016" name="Mol. Biol. Evol.">
        <title>Comparative Genomics of Early-Diverging Mushroom-Forming Fungi Provides Insights into the Origins of Lignocellulose Decay Capabilities.</title>
        <authorList>
            <person name="Nagy L.G."/>
            <person name="Riley R."/>
            <person name="Tritt A."/>
            <person name="Adam C."/>
            <person name="Daum C."/>
            <person name="Floudas D."/>
            <person name="Sun H."/>
            <person name="Yadav J.S."/>
            <person name="Pangilinan J."/>
            <person name="Larsson K.H."/>
            <person name="Matsuura K."/>
            <person name="Barry K."/>
            <person name="Labutti K."/>
            <person name="Kuo R."/>
            <person name="Ohm R.A."/>
            <person name="Bhattacharya S.S."/>
            <person name="Shirouzu T."/>
            <person name="Yoshinaga Y."/>
            <person name="Martin F.M."/>
            <person name="Grigoriev I.V."/>
            <person name="Hibbett D.S."/>
        </authorList>
    </citation>
    <scope>NUCLEOTIDE SEQUENCE [LARGE SCALE GENOMIC DNA]</scope>
    <source>
        <strain evidence="2 3">93-53</strain>
    </source>
</reference>
<dbReference type="GeneID" id="63831780"/>
<keyword evidence="3" id="KW-1185">Reference proteome</keyword>